<dbReference type="Pfam" id="PF02518">
    <property type="entry name" value="HATPase_c"/>
    <property type="match status" value="1"/>
</dbReference>
<dbReference type="PROSITE" id="PS50109">
    <property type="entry name" value="HIS_KIN"/>
    <property type="match status" value="1"/>
</dbReference>
<evidence type="ECO:0000256" key="10">
    <source>
        <dbReference type="ARBA" id="ARBA00039401"/>
    </source>
</evidence>
<dbReference type="Gene3D" id="1.10.287.130">
    <property type="match status" value="1"/>
</dbReference>
<evidence type="ECO:0000256" key="4">
    <source>
        <dbReference type="ARBA" id="ARBA00022553"/>
    </source>
</evidence>
<dbReference type="Gene3D" id="3.30.565.10">
    <property type="entry name" value="Histidine kinase-like ATPase, C-terminal domain"/>
    <property type="match status" value="1"/>
</dbReference>
<organism evidence="12 13">
    <name type="scientific">Actinoplanes sichuanensis</name>
    <dbReference type="NCBI Taxonomy" id="512349"/>
    <lineage>
        <taxon>Bacteria</taxon>
        <taxon>Bacillati</taxon>
        <taxon>Actinomycetota</taxon>
        <taxon>Actinomycetes</taxon>
        <taxon>Micromonosporales</taxon>
        <taxon>Micromonosporaceae</taxon>
        <taxon>Actinoplanes</taxon>
    </lineage>
</organism>
<dbReference type="CDD" id="cd00075">
    <property type="entry name" value="HATPase"/>
    <property type="match status" value="1"/>
</dbReference>
<evidence type="ECO:0000256" key="2">
    <source>
        <dbReference type="ARBA" id="ARBA00004236"/>
    </source>
</evidence>
<dbReference type="EMBL" id="JBHTMK010000004">
    <property type="protein sequence ID" value="MFD1364189.1"/>
    <property type="molecule type" value="Genomic_DNA"/>
</dbReference>
<dbReference type="SUPFAM" id="SSF47384">
    <property type="entry name" value="Homodimeric domain of signal transducing histidine kinase"/>
    <property type="match status" value="1"/>
</dbReference>
<evidence type="ECO:0000256" key="8">
    <source>
        <dbReference type="ARBA" id="ARBA00022840"/>
    </source>
</evidence>
<dbReference type="SMART" id="SM00388">
    <property type="entry name" value="HisKA"/>
    <property type="match status" value="1"/>
</dbReference>
<evidence type="ECO:0000256" key="5">
    <source>
        <dbReference type="ARBA" id="ARBA00022679"/>
    </source>
</evidence>
<dbReference type="CDD" id="cd00082">
    <property type="entry name" value="HisKA"/>
    <property type="match status" value="1"/>
</dbReference>
<dbReference type="PRINTS" id="PR00344">
    <property type="entry name" value="BCTRLSENSOR"/>
</dbReference>
<dbReference type="GO" id="GO:0005524">
    <property type="term" value="F:ATP binding"/>
    <property type="evidence" value="ECO:0007669"/>
    <property type="project" value="UniProtKB-KW"/>
</dbReference>
<dbReference type="InterPro" id="IPR036097">
    <property type="entry name" value="HisK_dim/P_sf"/>
</dbReference>
<evidence type="ECO:0000256" key="6">
    <source>
        <dbReference type="ARBA" id="ARBA00022741"/>
    </source>
</evidence>
<dbReference type="InterPro" id="IPR050351">
    <property type="entry name" value="BphY/WalK/GraS-like"/>
</dbReference>
<accession>A0ABW4A143</accession>
<gene>
    <name evidence="12" type="ORF">ACFQ5G_02405</name>
</gene>
<dbReference type="SMART" id="SM00387">
    <property type="entry name" value="HATPase_c"/>
    <property type="match status" value="1"/>
</dbReference>
<keyword evidence="13" id="KW-1185">Reference proteome</keyword>
<reference evidence="13" key="1">
    <citation type="journal article" date="2019" name="Int. J. Syst. Evol. Microbiol.">
        <title>The Global Catalogue of Microorganisms (GCM) 10K type strain sequencing project: providing services to taxonomists for standard genome sequencing and annotation.</title>
        <authorList>
            <consortium name="The Broad Institute Genomics Platform"/>
            <consortium name="The Broad Institute Genome Sequencing Center for Infectious Disease"/>
            <person name="Wu L."/>
            <person name="Ma J."/>
        </authorList>
    </citation>
    <scope>NUCLEOTIDE SEQUENCE [LARGE SCALE GENOMIC DNA]</scope>
    <source>
        <strain evidence="13">CCM 7526</strain>
    </source>
</reference>
<dbReference type="InterPro" id="IPR004358">
    <property type="entry name" value="Sig_transdc_His_kin-like_C"/>
</dbReference>
<keyword evidence="7" id="KW-0418">Kinase</keyword>
<evidence type="ECO:0000256" key="3">
    <source>
        <dbReference type="ARBA" id="ARBA00012438"/>
    </source>
</evidence>
<proteinExistence type="predicted"/>
<dbReference type="PANTHER" id="PTHR42878:SF7">
    <property type="entry name" value="SENSOR HISTIDINE KINASE GLRK"/>
    <property type="match status" value="1"/>
</dbReference>
<comment type="caution">
    <text evidence="12">The sequence shown here is derived from an EMBL/GenBank/DDBJ whole genome shotgun (WGS) entry which is preliminary data.</text>
</comment>
<evidence type="ECO:0000313" key="12">
    <source>
        <dbReference type="EMBL" id="MFD1364189.1"/>
    </source>
</evidence>
<dbReference type="InterPro" id="IPR003594">
    <property type="entry name" value="HATPase_dom"/>
</dbReference>
<keyword evidence="8 12" id="KW-0067">ATP-binding</keyword>
<evidence type="ECO:0000256" key="1">
    <source>
        <dbReference type="ARBA" id="ARBA00000085"/>
    </source>
</evidence>
<feature type="domain" description="Histidine kinase" evidence="11">
    <location>
        <begin position="27"/>
        <end position="236"/>
    </location>
</feature>
<dbReference type="Pfam" id="PF00512">
    <property type="entry name" value="HisKA"/>
    <property type="match status" value="1"/>
</dbReference>
<comment type="catalytic activity">
    <reaction evidence="1">
        <text>ATP + protein L-histidine = ADP + protein N-phospho-L-histidine.</text>
        <dbReference type="EC" id="2.7.13.3"/>
    </reaction>
</comment>
<evidence type="ECO:0000313" key="13">
    <source>
        <dbReference type="Proteomes" id="UP001597183"/>
    </source>
</evidence>
<dbReference type="EC" id="2.7.13.3" evidence="3"/>
<evidence type="ECO:0000256" key="7">
    <source>
        <dbReference type="ARBA" id="ARBA00022777"/>
    </source>
</evidence>
<evidence type="ECO:0000259" key="11">
    <source>
        <dbReference type="PROSITE" id="PS50109"/>
    </source>
</evidence>
<dbReference type="InterPro" id="IPR003661">
    <property type="entry name" value="HisK_dim/P_dom"/>
</dbReference>
<dbReference type="InterPro" id="IPR005467">
    <property type="entry name" value="His_kinase_dom"/>
</dbReference>
<dbReference type="Proteomes" id="UP001597183">
    <property type="component" value="Unassembled WGS sequence"/>
</dbReference>
<comment type="subcellular location">
    <subcellularLocation>
        <location evidence="2">Cell membrane</location>
    </subcellularLocation>
</comment>
<dbReference type="InterPro" id="IPR036890">
    <property type="entry name" value="HATPase_C_sf"/>
</dbReference>
<keyword evidence="6" id="KW-0547">Nucleotide-binding</keyword>
<keyword evidence="4" id="KW-0597">Phosphoprotein</keyword>
<dbReference type="PANTHER" id="PTHR42878">
    <property type="entry name" value="TWO-COMPONENT HISTIDINE KINASE"/>
    <property type="match status" value="1"/>
</dbReference>
<evidence type="ECO:0000256" key="9">
    <source>
        <dbReference type="ARBA" id="ARBA00023012"/>
    </source>
</evidence>
<keyword evidence="9" id="KW-0902">Two-component regulatory system</keyword>
<dbReference type="RefSeq" id="WP_317793895.1">
    <property type="nucleotide sequence ID" value="NZ_AP028461.1"/>
</dbReference>
<protein>
    <recommendedName>
        <fullName evidence="10">Sensor-like histidine kinase SenX3</fullName>
        <ecNumber evidence="3">2.7.13.3</ecNumber>
    </recommendedName>
</protein>
<sequence length="243" mass="25853">MAFPTLTGSVEEPPSAIESELRALMAMAAHDLKSPLAAATANLEMLREDHAGQMDGDAARCLQAAERALRRVNGLAEDLMAFATADQRPVRLKPLSFAEEVADRVTDLDAEVSVKGPLPTVLADSSMLRHVLDNLIGNAVKYTPKDAVAQIEISARPCSTGMIRVEIADRGIGIPEADRPRVFDAFHRCANSGAYQGTGLGLAICRRIIERHGGRIGVDQNPGGGSRFWFTLPGSGPVVVASS</sequence>
<name>A0ABW4A143_9ACTN</name>
<keyword evidence="5" id="KW-0808">Transferase</keyword>
<dbReference type="SUPFAM" id="SSF55874">
    <property type="entry name" value="ATPase domain of HSP90 chaperone/DNA topoisomerase II/histidine kinase"/>
    <property type="match status" value="1"/>
</dbReference>